<dbReference type="InterPro" id="IPR028082">
    <property type="entry name" value="Peripla_BP_I"/>
</dbReference>
<dbReference type="STRING" id="1794912.AXX12_13205"/>
<protein>
    <submittedName>
        <fullName evidence="2">ABC transporter substrate-binding protein</fullName>
    </submittedName>
</protein>
<reference evidence="2 3" key="1">
    <citation type="submission" date="2016-02" db="EMBL/GenBank/DDBJ databases">
        <title>Anaerosporomusa subterraneum gen. nov., sp. nov., a spore-forming obligate anaerobe isolated from saprolite.</title>
        <authorList>
            <person name="Choi J.K."/>
            <person name="Shah M."/>
            <person name="Yee N."/>
        </authorList>
    </citation>
    <scope>NUCLEOTIDE SEQUENCE [LARGE SCALE GENOMIC DNA]</scope>
    <source>
        <strain evidence="2 3">RU4</strain>
    </source>
</reference>
<feature type="signal peptide" evidence="1">
    <location>
        <begin position="1"/>
        <end position="25"/>
    </location>
</feature>
<name>A0A154BMQ7_ANASB</name>
<dbReference type="PANTHER" id="PTHR35271:SF1">
    <property type="entry name" value="ABC TRANSPORTER, SUBSTRATE-BINDING LIPOPROTEIN"/>
    <property type="match status" value="1"/>
</dbReference>
<evidence type="ECO:0000313" key="2">
    <source>
        <dbReference type="EMBL" id="KYZ75130.1"/>
    </source>
</evidence>
<evidence type="ECO:0000313" key="3">
    <source>
        <dbReference type="Proteomes" id="UP000076268"/>
    </source>
</evidence>
<accession>A0A154BMQ7</accession>
<dbReference type="Proteomes" id="UP000076268">
    <property type="component" value="Unassembled WGS sequence"/>
</dbReference>
<dbReference type="EMBL" id="LSGP01000025">
    <property type="protein sequence ID" value="KYZ75130.1"/>
    <property type="molecule type" value="Genomic_DNA"/>
</dbReference>
<dbReference type="OrthoDB" id="9776955at2"/>
<dbReference type="PROSITE" id="PS51257">
    <property type="entry name" value="PROKAR_LIPOPROTEIN"/>
    <property type="match status" value="1"/>
</dbReference>
<organism evidence="2 3">
    <name type="scientific">Anaerosporomusa subterranea</name>
    <dbReference type="NCBI Taxonomy" id="1794912"/>
    <lineage>
        <taxon>Bacteria</taxon>
        <taxon>Bacillati</taxon>
        <taxon>Bacillota</taxon>
        <taxon>Negativicutes</taxon>
        <taxon>Acetonemataceae</taxon>
        <taxon>Anaerosporomusa</taxon>
    </lineage>
</organism>
<keyword evidence="1" id="KW-0732">Signal</keyword>
<keyword evidence="3" id="KW-1185">Reference proteome</keyword>
<dbReference type="PANTHER" id="PTHR35271">
    <property type="entry name" value="ABC TRANSPORTER, SUBSTRATE-BINDING LIPOPROTEIN-RELATED"/>
    <property type="match status" value="1"/>
</dbReference>
<evidence type="ECO:0000256" key="1">
    <source>
        <dbReference type="SAM" id="SignalP"/>
    </source>
</evidence>
<feature type="chain" id="PRO_5039081514" evidence="1">
    <location>
        <begin position="26"/>
        <end position="334"/>
    </location>
</feature>
<dbReference type="RefSeq" id="WP_066244596.1">
    <property type="nucleotide sequence ID" value="NZ_LSGP01000025.1"/>
</dbReference>
<dbReference type="Gene3D" id="3.40.50.2300">
    <property type="match status" value="2"/>
</dbReference>
<dbReference type="AlphaFoldDB" id="A0A154BMQ7"/>
<proteinExistence type="predicted"/>
<dbReference type="Pfam" id="PF04392">
    <property type="entry name" value="ABC_sub_bind"/>
    <property type="match status" value="1"/>
</dbReference>
<sequence>MLKILRQKKMIALAIGAVLAVGSFAGCGSEKKEAGADNSKVYRIGVLQLVQHGALDDSNKGFVDGLASKGYKDGANIKIDQQNAQGDQSNLKTISQRFVNNKVDLIYTIATPAAQIAANETKTIPIVGAAITDYKAAKLVQSNEKPGGNVTGTTDYTPPGRQIDLALKLVPHAKAVGALYTSSEENSQIQVKAMKEYAAEKGLTVVEATVTNVNDIQQAVQSLVGKVDFIYCPTDNTIASAMSNIVKIAVPAKLPVFIGDEAPIKTGGATAGISVNFYKLGFQAGEMAADILSGKLKPADMPIGLQKEAKVIINKEAAKAIGLVIPEELRKAVE</sequence>
<dbReference type="InterPro" id="IPR007487">
    <property type="entry name" value="ABC_transpt-TYRBP-like"/>
</dbReference>
<comment type="caution">
    <text evidence="2">The sequence shown here is derived from an EMBL/GenBank/DDBJ whole genome shotgun (WGS) entry which is preliminary data.</text>
</comment>
<gene>
    <name evidence="2" type="ORF">AXX12_13205</name>
</gene>
<dbReference type="SUPFAM" id="SSF53822">
    <property type="entry name" value="Periplasmic binding protein-like I"/>
    <property type="match status" value="1"/>
</dbReference>
<dbReference type="CDD" id="cd06325">
    <property type="entry name" value="PBP1_ABC_unchar_transporter"/>
    <property type="match status" value="1"/>
</dbReference>